<name>A0A429GT00_9CREN</name>
<dbReference type="AlphaFoldDB" id="A0A429GT00"/>
<accession>A0A429GT00</accession>
<dbReference type="EMBL" id="RXII01000118">
    <property type="protein sequence ID" value="RZN58496.1"/>
    <property type="molecule type" value="Genomic_DNA"/>
</dbReference>
<reference evidence="2 4" key="2">
    <citation type="journal article" date="2019" name="Nat. Microbiol.">
        <title>Wide diversity of methane and short-chain alkane metabolisms in uncultured archaea.</title>
        <authorList>
            <person name="Borrel G."/>
            <person name="Adam P.S."/>
            <person name="McKay L.J."/>
            <person name="Chen L.X."/>
            <person name="Sierra-Garcia I.N."/>
            <person name="Sieber C.M."/>
            <person name="Letourneur Q."/>
            <person name="Ghozlane A."/>
            <person name="Andersen G.L."/>
            <person name="Li W.J."/>
            <person name="Hallam S.J."/>
            <person name="Muyzer G."/>
            <person name="de Oliveira V.M."/>
            <person name="Inskeep W.P."/>
            <person name="Banfield J.F."/>
            <person name="Gribaldo S."/>
        </authorList>
    </citation>
    <scope>NUCLEOTIDE SEQUENCE [LARGE SCALE GENOMIC DNA]</scope>
    <source>
        <strain evidence="2">NM4</strain>
    </source>
</reference>
<proteinExistence type="predicted"/>
<dbReference type="RefSeq" id="WP_125670608.1">
    <property type="nucleotide sequence ID" value="NZ_RCOS01000048.1"/>
</dbReference>
<sequence>METYKESPWVLLVMMPEQWPIARIFAKYVNTFIYTMNNKDLSRVKLINYSGKALNRFFGGRGLSISSRIFRLGKRKLKFTHWQLPDPNLIDLIFVLDPLELTSISIPLRMR</sequence>
<evidence type="ECO:0000313" key="1">
    <source>
        <dbReference type="EMBL" id="RSN76944.1"/>
    </source>
</evidence>
<reference evidence="1 3" key="1">
    <citation type="submission" date="2018-10" db="EMBL/GenBank/DDBJ databases">
        <title>Co-occurring genomic capacity for anaerobic methane metabolism and dissimilatory sulfite reduction discovered in the Korarchaeota.</title>
        <authorList>
            <person name="Mckay L.J."/>
            <person name="Dlakic M."/>
            <person name="Fields M.W."/>
            <person name="Delmont T.O."/>
            <person name="Eren A.M."/>
            <person name="Jay Z.J."/>
            <person name="Klingelsmith K.B."/>
            <person name="Rusch D.B."/>
            <person name="Inskeep W.P."/>
        </authorList>
    </citation>
    <scope>NUCLEOTIDE SEQUENCE [LARGE SCALE GENOMIC DNA]</scope>
    <source>
        <strain evidence="1 3">MDKW</strain>
    </source>
</reference>
<evidence type="ECO:0000313" key="3">
    <source>
        <dbReference type="Proteomes" id="UP000277582"/>
    </source>
</evidence>
<organism evidence="1 3">
    <name type="scientific">Candidatus Methanodesulfokora washburnensis</name>
    <dbReference type="NCBI Taxonomy" id="2478471"/>
    <lineage>
        <taxon>Archaea</taxon>
        <taxon>Thermoproteota</taxon>
        <taxon>Candidatus Korarchaeia</taxon>
        <taxon>Candidatus Korarchaeia incertae sedis</taxon>
        <taxon>Candidatus Methanodesulfokora</taxon>
    </lineage>
</organism>
<protein>
    <submittedName>
        <fullName evidence="1">Uncharacterized protein</fullName>
    </submittedName>
</protein>
<keyword evidence="3" id="KW-1185">Reference proteome</keyword>
<evidence type="ECO:0000313" key="2">
    <source>
        <dbReference type="EMBL" id="RZN58496.1"/>
    </source>
</evidence>
<gene>
    <name evidence="1" type="ORF">D6D85_03200</name>
    <name evidence="2" type="ORF">EF810_07425</name>
</gene>
<dbReference type="Proteomes" id="UP000277582">
    <property type="component" value="Unassembled WGS sequence"/>
</dbReference>
<dbReference type="EMBL" id="RCOS01000048">
    <property type="protein sequence ID" value="RSN76944.1"/>
    <property type="molecule type" value="Genomic_DNA"/>
</dbReference>
<evidence type="ECO:0000313" key="4">
    <source>
        <dbReference type="Proteomes" id="UP000316217"/>
    </source>
</evidence>
<comment type="caution">
    <text evidence="1">The sequence shown here is derived from an EMBL/GenBank/DDBJ whole genome shotgun (WGS) entry which is preliminary data.</text>
</comment>
<dbReference type="Proteomes" id="UP000316217">
    <property type="component" value="Unassembled WGS sequence"/>
</dbReference>